<sequence length="86" mass="9490">MVENSPVTDSTSKKSATTKLRKRLNLDLSPEAYDLLQSLSDESGKNMAEVLRTGLALYGIAREEKKKGRSLGVVEDDRVVKEIVIP</sequence>
<evidence type="ECO:0000313" key="2">
    <source>
        <dbReference type="Proteomes" id="UP000217895"/>
    </source>
</evidence>
<keyword evidence="2" id="KW-1185">Reference proteome</keyword>
<dbReference type="AlphaFoldDB" id="A0A1Z4JKA9"/>
<reference evidence="1 2" key="1">
    <citation type="submission" date="2017-06" db="EMBL/GenBank/DDBJ databases">
        <title>Genome sequencing of cyanobaciteial culture collection at National Institute for Environmental Studies (NIES).</title>
        <authorList>
            <person name="Hirose Y."/>
            <person name="Shimura Y."/>
            <person name="Fujisawa T."/>
            <person name="Nakamura Y."/>
            <person name="Kawachi M."/>
        </authorList>
    </citation>
    <scope>NUCLEOTIDE SEQUENCE [LARGE SCALE GENOMIC DNA]</scope>
    <source>
        <strain evidence="1 2">NIES-2135</strain>
    </source>
</reference>
<proteinExistence type="predicted"/>
<evidence type="ECO:0008006" key="3">
    <source>
        <dbReference type="Google" id="ProtNLM"/>
    </source>
</evidence>
<evidence type="ECO:0000313" key="1">
    <source>
        <dbReference type="EMBL" id="BAY57123.1"/>
    </source>
</evidence>
<dbReference type="Proteomes" id="UP000217895">
    <property type="component" value="Chromosome"/>
</dbReference>
<protein>
    <recommendedName>
        <fullName evidence="3">CopG-like ribbon-helix-helix domain-containing protein</fullName>
    </recommendedName>
</protein>
<organism evidence="1 2">
    <name type="scientific">Leptolyngbya boryana NIES-2135</name>
    <dbReference type="NCBI Taxonomy" id="1973484"/>
    <lineage>
        <taxon>Bacteria</taxon>
        <taxon>Bacillati</taxon>
        <taxon>Cyanobacteriota</taxon>
        <taxon>Cyanophyceae</taxon>
        <taxon>Leptolyngbyales</taxon>
        <taxon>Leptolyngbyaceae</taxon>
        <taxon>Leptolyngbya group</taxon>
        <taxon>Leptolyngbya</taxon>
    </lineage>
</organism>
<dbReference type="EMBL" id="AP018203">
    <property type="protein sequence ID" value="BAY57123.1"/>
    <property type="molecule type" value="Genomic_DNA"/>
</dbReference>
<name>A0A1Z4JKA9_LEPBY</name>
<gene>
    <name evidence="1" type="ORF">NIES2135_39870</name>
</gene>
<accession>A0A1Z4JKA9</accession>